<evidence type="ECO:0000256" key="1">
    <source>
        <dbReference type="ARBA" id="ARBA00007068"/>
    </source>
</evidence>
<dbReference type="SUPFAM" id="SSF56266">
    <property type="entry name" value="DmpA/ArgJ-like"/>
    <property type="match status" value="1"/>
</dbReference>
<dbReference type="PANTHER" id="PTHR36512">
    <property type="entry name" value="D-AMINOPEPTIDASE"/>
    <property type="match status" value="1"/>
</dbReference>
<dbReference type="InterPro" id="IPR016117">
    <property type="entry name" value="ArgJ-like_dom_sf"/>
</dbReference>
<dbReference type="CDD" id="cd02253">
    <property type="entry name" value="DmpA"/>
    <property type="match status" value="1"/>
</dbReference>
<evidence type="ECO:0000313" key="3">
    <source>
        <dbReference type="Proteomes" id="UP001549104"/>
    </source>
</evidence>
<dbReference type="EMBL" id="JBEPME010000001">
    <property type="protein sequence ID" value="MET3655072.1"/>
    <property type="molecule type" value="Genomic_DNA"/>
</dbReference>
<organism evidence="2 3">
    <name type="scientific">Sporosarcina psychrophila</name>
    <name type="common">Bacillus psychrophilus</name>
    <dbReference type="NCBI Taxonomy" id="1476"/>
    <lineage>
        <taxon>Bacteria</taxon>
        <taxon>Bacillati</taxon>
        <taxon>Bacillota</taxon>
        <taxon>Bacilli</taxon>
        <taxon>Bacillales</taxon>
        <taxon>Caryophanaceae</taxon>
        <taxon>Sporosarcina</taxon>
    </lineage>
</organism>
<dbReference type="InterPro" id="IPR005321">
    <property type="entry name" value="Peptidase_S58_DmpA"/>
</dbReference>
<dbReference type="Proteomes" id="UP001549104">
    <property type="component" value="Unassembled WGS sequence"/>
</dbReference>
<name>A0ABV2K1X2_SPOPS</name>
<keyword evidence="2" id="KW-0645">Protease</keyword>
<keyword evidence="2" id="KW-0378">Hydrolase</keyword>
<dbReference type="PANTHER" id="PTHR36512:SF3">
    <property type="entry name" value="BLR5678 PROTEIN"/>
    <property type="match status" value="1"/>
</dbReference>
<proteinExistence type="inferred from homology"/>
<dbReference type="RefSeq" id="WP_354311909.1">
    <property type="nucleotide sequence ID" value="NZ_JBEPME010000001.1"/>
</dbReference>
<protein>
    <submittedName>
        <fullName evidence="2">D-aminopeptidase</fullName>
        <ecNumber evidence="2">3.4.11.19</ecNumber>
    </submittedName>
</protein>
<reference evidence="2 3" key="1">
    <citation type="submission" date="2024-06" db="EMBL/GenBank/DDBJ databases">
        <title>Sorghum-associated microbial communities from plants grown in Nebraska, USA.</title>
        <authorList>
            <person name="Schachtman D."/>
        </authorList>
    </citation>
    <scope>NUCLEOTIDE SEQUENCE [LARGE SCALE GENOMIC DNA]</scope>
    <source>
        <strain evidence="2 3">1288</strain>
    </source>
</reference>
<comment type="similarity">
    <text evidence="1">Belongs to the peptidase S58 family.</text>
</comment>
<keyword evidence="2" id="KW-0031">Aminopeptidase</keyword>
<dbReference type="Pfam" id="PF03576">
    <property type="entry name" value="Peptidase_S58"/>
    <property type="match status" value="1"/>
</dbReference>
<comment type="caution">
    <text evidence="2">The sequence shown here is derived from an EMBL/GenBank/DDBJ whole genome shotgun (WGS) entry which is preliminary data.</text>
</comment>
<sequence>MRARDLGVKFEGETGLHNAITDVPGVTVGYSTIIEGEGPLEVGKGPIRTGVTAILPRGKQNEMKPIWAGTFSFNGNGEMTGTHWINDGGYFLSPICITNTHSVGTVHQAVVKWMIDNYQDQFLNEHLWAMPVVAETYDGVLNDINGLHVKEEHVLAAIQSAQSGELKEGNVGGGTGMICYGFKGGTGTSSRKLDIDGEEYHIGVLVQANYGKREWLKVSGVPVGEHLTENIVHTKEMGSIIVIIGTDIPMLPHQLKRLAKRASIGIGRSGSPGGNDSGDIFLAFSTANEMSIHQKEDPILTMKVTNDQQFDPIYEQACHAIDEAIINAMIAAESMSALKPSGKVVEAIDHERLMEVMKKYNC</sequence>
<dbReference type="EC" id="3.4.11.19" evidence="2"/>
<dbReference type="GO" id="GO:0004177">
    <property type="term" value="F:aminopeptidase activity"/>
    <property type="evidence" value="ECO:0007669"/>
    <property type="project" value="UniProtKB-KW"/>
</dbReference>
<evidence type="ECO:0000313" key="2">
    <source>
        <dbReference type="EMBL" id="MET3655072.1"/>
    </source>
</evidence>
<gene>
    <name evidence="2" type="ORF">ABIC55_000156</name>
</gene>
<dbReference type="Gene3D" id="3.60.70.12">
    <property type="entry name" value="L-amino peptidase D-ALA esterase/amidase"/>
    <property type="match status" value="1"/>
</dbReference>
<keyword evidence="3" id="KW-1185">Reference proteome</keyword>
<accession>A0ABV2K1X2</accession>